<reference evidence="13" key="1">
    <citation type="journal article" date="2021" name="Microb. Physiol.">
        <title>Proteogenomic Insights into the Physiology of Marine, Sulfate-Reducing, Filamentous Desulfonema limicola and Desulfonema magnum.</title>
        <authorList>
            <person name="Schnaars V."/>
            <person name="Wohlbrand L."/>
            <person name="Scheve S."/>
            <person name="Hinrichs C."/>
            <person name="Reinhardt R."/>
            <person name="Rabus R."/>
        </authorList>
    </citation>
    <scope>NUCLEOTIDE SEQUENCE</scope>
    <source>
        <strain evidence="13">4be13</strain>
    </source>
</reference>
<evidence type="ECO:0000313" key="13">
    <source>
        <dbReference type="EMBL" id="QTA90376.1"/>
    </source>
</evidence>
<dbReference type="PANTHER" id="PTHR23135">
    <property type="entry name" value="MUR LIGASE FAMILY MEMBER"/>
    <property type="match status" value="1"/>
</dbReference>
<evidence type="ECO:0000259" key="11">
    <source>
        <dbReference type="Pfam" id="PF02875"/>
    </source>
</evidence>
<dbReference type="GO" id="GO:0005737">
    <property type="term" value="C:cytoplasm"/>
    <property type="evidence" value="ECO:0007669"/>
    <property type="project" value="UniProtKB-SubCell"/>
</dbReference>
<dbReference type="InterPro" id="IPR005761">
    <property type="entry name" value="UDP-N-AcMur-Glu-dNH2Pim_ligase"/>
</dbReference>
<keyword evidence="6 9" id="KW-0133">Cell shape</keyword>
<dbReference type="SUPFAM" id="SSF53244">
    <property type="entry name" value="MurD-like peptide ligases, peptide-binding domain"/>
    <property type="match status" value="1"/>
</dbReference>
<dbReference type="EC" id="6.3.2.13" evidence="9"/>
<dbReference type="GO" id="GO:0000287">
    <property type="term" value="F:magnesium ion binding"/>
    <property type="evidence" value="ECO:0007669"/>
    <property type="project" value="UniProtKB-UniRule"/>
</dbReference>
<protein>
    <recommendedName>
        <fullName evidence="9">UDP-N-acetylmuramoyl-L-alanyl-D-glutamate--2,6-diaminopimelate ligase</fullName>
        <ecNumber evidence="9">6.3.2.13</ecNumber>
    </recommendedName>
    <alternativeName>
        <fullName evidence="9">Meso-A2pm-adding enzyme</fullName>
    </alternativeName>
    <alternativeName>
        <fullName evidence="9">Meso-diaminopimelate-adding enzyme</fullName>
    </alternativeName>
    <alternativeName>
        <fullName evidence="9">UDP-MurNAc-L-Ala-D-Glu:meso-diaminopimelate ligase</fullName>
    </alternativeName>
    <alternativeName>
        <fullName evidence="9">UDP-MurNAc-tripeptide synthetase</fullName>
    </alternativeName>
    <alternativeName>
        <fullName evidence="9">UDP-N-acetylmuramyl-tripeptide synthetase</fullName>
    </alternativeName>
</protein>
<dbReference type="NCBIfam" id="NF001126">
    <property type="entry name" value="PRK00139.1-4"/>
    <property type="match status" value="1"/>
</dbReference>
<keyword evidence="8 9" id="KW-0961">Cell wall biogenesis/degradation</keyword>
<feature type="binding site" evidence="9">
    <location>
        <begin position="170"/>
        <end position="171"/>
    </location>
    <ligand>
        <name>UDP-N-acetyl-alpha-D-muramoyl-L-alanyl-D-glutamate</name>
        <dbReference type="ChEBI" id="CHEBI:83900"/>
    </ligand>
</feature>
<evidence type="ECO:0000313" key="14">
    <source>
        <dbReference type="Proteomes" id="UP000663722"/>
    </source>
</evidence>
<feature type="modified residue" description="N6-carboxylysine" evidence="9">
    <location>
        <position position="237"/>
    </location>
</feature>
<evidence type="ECO:0000256" key="8">
    <source>
        <dbReference type="ARBA" id="ARBA00023316"/>
    </source>
</evidence>
<comment type="subcellular location">
    <subcellularLocation>
        <location evidence="9 10">Cytoplasm</location>
    </subcellularLocation>
</comment>
<dbReference type="InterPro" id="IPR036565">
    <property type="entry name" value="Mur-like_cat_sf"/>
</dbReference>
<keyword evidence="3 9" id="KW-0436">Ligase</keyword>
<dbReference type="Gene3D" id="3.90.190.20">
    <property type="entry name" value="Mur ligase, C-terminal domain"/>
    <property type="match status" value="1"/>
</dbReference>
<evidence type="ECO:0000256" key="3">
    <source>
        <dbReference type="ARBA" id="ARBA00022598"/>
    </source>
</evidence>
<dbReference type="KEGG" id="dmm:dnm_064370"/>
<evidence type="ECO:0000256" key="2">
    <source>
        <dbReference type="ARBA" id="ARBA00022490"/>
    </source>
</evidence>
<feature type="binding site" evidence="9">
    <location>
        <position position="197"/>
    </location>
    <ligand>
        <name>UDP-N-acetyl-alpha-D-muramoyl-L-alanyl-D-glutamate</name>
        <dbReference type="ChEBI" id="CHEBI:83900"/>
    </ligand>
</feature>
<comment type="caution">
    <text evidence="9">Lacks conserved residue(s) required for the propagation of feature annotation.</text>
</comment>
<evidence type="ECO:0000259" key="12">
    <source>
        <dbReference type="Pfam" id="PF08245"/>
    </source>
</evidence>
<dbReference type="AlphaFoldDB" id="A0A975BRJ2"/>
<keyword evidence="7 9" id="KW-0573">Peptidoglycan synthesis</keyword>
<name>A0A975BRJ2_9BACT</name>
<evidence type="ECO:0000256" key="1">
    <source>
        <dbReference type="ARBA" id="ARBA00005898"/>
    </source>
</evidence>
<dbReference type="Pfam" id="PF02875">
    <property type="entry name" value="Mur_ligase_C"/>
    <property type="match status" value="1"/>
</dbReference>
<keyword evidence="5 9" id="KW-0067">ATP-binding</keyword>
<keyword evidence="9 10" id="KW-0131">Cell cycle</keyword>
<dbReference type="NCBIfam" id="TIGR01085">
    <property type="entry name" value="murE"/>
    <property type="match status" value="1"/>
</dbReference>
<keyword evidence="14" id="KW-1185">Reference proteome</keyword>
<feature type="binding site" evidence="9">
    <location>
        <begin position="421"/>
        <end position="424"/>
    </location>
    <ligand>
        <name>meso-2,6-diaminopimelate</name>
        <dbReference type="ChEBI" id="CHEBI:57791"/>
    </ligand>
</feature>
<dbReference type="PANTHER" id="PTHR23135:SF4">
    <property type="entry name" value="UDP-N-ACETYLMURAMOYL-L-ALANYL-D-GLUTAMATE--2,6-DIAMINOPIMELATE LIGASE MURE HOMOLOG, CHLOROPLASTIC"/>
    <property type="match status" value="1"/>
</dbReference>
<dbReference type="SUPFAM" id="SSF53623">
    <property type="entry name" value="MurD-like peptide ligases, catalytic domain"/>
    <property type="match status" value="1"/>
</dbReference>
<evidence type="ECO:0000256" key="9">
    <source>
        <dbReference type="HAMAP-Rule" id="MF_00208"/>
    </source>
</evidence>
<feature type="domain" description="Mur ligase central" evidence="12">
    <location>
        <begin position="125"/>
        <end position="326"/>
    </location>
</feature>
<comment type="PTM">
    <text evidence="9">Carboxylation is probably crucial for Mg(2+) binding and, consequently, for the gamma-phosphate positioning of ATP.</text>
</comment>
<feature type="domain" description="Mur ligase C-terminal" evidence="11">
    <location>
        <begin position="348"/>
        <end position="473"/>
    </location>
</feature>
<keyword evidence="4 9" id="KW-0547">Nucleotide-binding</keyword>
<dbReference type="InterPro" id="IPR018109">
    <property type="entry name" value="Folylpolyglutamate_synth_CS"/>
</dbReference>
<comment type="similarity">
    <text evidence="1 9">Belongs to the MurCDEF family. MurE subfamily.</text>
</comment>
<evidence type="ECO:0000256" key="6">
    <source>
        <dbReference type="ARBA" id="ARBA00022960"/>
    </source>
</evidence>
<dbReference type="RefSeq" id="WP_207678607.1">
    <property type="nucleotide sequence ID" value="NZ_CP061800.1"/>
</dbReference>
<dbReference type="GO" id="GO:0005524">
    <property type="term" value="F:ATP binding"/>
    <property type="evidence" value="ECO:0007669"/>
    <property type="project" value="UniProtKB-UniRule"/>
</dbReference>
<dbReference type="InterPro" id="IPR004101">
    <property type="entry name" value="Mur_ligase_C"/>
</dbReference>
<sequence length="499" mass="54289">MKRLSEFVSLLSPREVIRFQDVPVSGVACCPEELRNGALYCVIDEFLEYGHWVEGLNLLTSFRSEDASDPLSEILPERGGALVLERPIPDITLPQIIVPDARKAMAYAAKYFFDTPDKDINIIGVTGTNGKTTTTHLINQMLTACGEPSAALGTLGLYTGHKKYADTVYTTSLSPTLFGTLGELRDMDISTLSMEISSHALKLDRVSGLDTDVAVFTNLSRDHLDFHGTMADYRAAKMSLFTGLKSDATAVINSDDEMGKEMMSLCPCPVIDYGCTPGASLRADQILCSSRGTNFRVSYQDTTLDISTPLVGNFNVYNVLAAMAACLALGADTEQIRTACHTLNGVSGRVETVTLPGNRVGIVDYAHTPDSLEKILQTLRATGSERIITVFGCGGDRDRGKRPLMGKIASDLSDLCVVTSDNPRREDPDAIIDDILTGMPEHGVIVEPDRRKAIGKAFSMSRTGDVILVAGKGHEPYQIIGDKTFPFDDREELRCLNKQ</sequence>
<dbReference type="EMBL" id="CP061800">
    <property type="protein sequence ID" value="QTA90376.1"/>
    <property type="molecule type" value="Genomic_DNA"/>
</dbReference>
<dbReference type="HAMAP" id="MF_00208">
    <property type="entry name" value="MurE"/>
    <property type="match status" value="1"/>
</dbReference>
<keyword evidence="2 9" id="KW-0963">Cytoplasm</keyword>
<dbReference type="GO" id="GO:0008765">
    <property type="term" value="F:UDP-N-acetylmuramoylalanyl-D-glutamate-2,6-diaminopimelate ligase activity"/>
    <property type="evidence" value="ECO:0007669"/>
    <property type="project" value="UniProtKB-UniRule"/>
</dbReference>
<feature type="short sequence motif" description="Meso-diaminopimelate recognition motif" evidence="9">
    <location>
        <begin position="421"/>
        <end position="424"/>
    </location>
</feature>
<comment type="cofactor">
    <cofactor evidence="9">
        <name>Mg(2+)</name>
        <dbReference type="ChEBI" id="CHEBI:18420"/>
    </cofactor>
</comment>
<dbReference type="GO" id="GO:0004326">
    <property type="term" value="F:tetrahydrofolylpolyglutamate synthase activity"/>
    <property type="evidence" value="ECO:0007669"/>
    <property type="project" value="InterPro"/>
</dbReference>
<dbReference type="GO" id="GO:0051301">
    <property type="term" value="P:cell division"/>
    <property type="evidence" value="ECO:0007669"/>
    <property type="project" value="UniProtKB-KW"/>
</dbReference>
<comment type="function">
    <text evidence="9">Catalyzes the addition of meso-diaminopimelic acid to the nucleotide precursor UDP-N-acetylmuramoyl-L-alanyl-D-glutamate (UMAG) in the biosynthesis of bacterial cell-wall peptidoglycan.</text>
</comment>
<dbReference type="GO" id="GO:0071555">
    <property type="term" value="P:cell wall organization"/>
    <property type="evidence" value="ECO:0007669"/>
    <property type="project" value="UniProtKB-KW"/>
</dbReference>
<dbReference type="GO" id="GO:0009252">
    <property type="term" value="P:peptidoglycan biosynthetic process"/>
    <property type="evidence" value="ECO:0007669"/>
    <property type="project" value="UniProtKB-UniRule"/>
</dbReference>
<dbReference type="GO" id="GO:0008360">
    <property type="term" value="P:regulation of cell shape"/>
    <property type="evidence" value="ECO:0007669"/>
    <property type="project" value="UniProtKB-KW"/>
</dbReference>
<dbReference type="PROSITE" id="PS01011">
    <property type="entry name" value="FOLYLPOLYGLU_SYNT_1"/>
    <property type="match status" value="1"/>
</dbReference>
<feature type="binding site" evidence="9">
    <location>
        <position position="205"/>
    </location>
    <ligand>
        <name>UDP-N-acetyl-alpha-D-muramoyl-L-alanyl-D-glutamate</name>
        <dbReference type="ChEBI" id="CHEBI:83900"/>
    </ligand>
</feature>
<proteinExistence type="inferred from homology"/>
<comment type="pathway">
    <text evidence="9 10">Cell wall biogenesis; peptidoglycan biosynthesis.</text>
</comment>
<accession>A0A975BRJ2</accession>
<comment type="catalytic activity">
    <reaction evidence="9">
        <text>UDP-N-acetyl-alpha-D-muramoyl-L-alanyl-D-glutamate + meso-2,6-diaminopimelate + ATP = UDP-N-acetyl-alpha-D-muramoyl-L-alanyl-gamma-D-glutamyl-meso-2,6-diaminopimelate + ADP + phosphate + H(+)</text>
        <dbReference type="Rhea" id="RHEA:23676"/>
        <dbReference type="ChEBI" id="CHEBI:15378"/>
        <dbReference type="ChEBI" id="CHEBI:30616"/>
        <dbReference type="ChEBI" id="CHEBI:43474"/>
        <dbReference type="ChEBI" id="CHEBI:57791"/>
        <dbReference type="ChEBI" id="CHEBI:83900"/>
        <dbReference type="ChEBI" id="CHEBI:83905"/>
        <dbReference type="ChEBI" id="CHEBI:456216"/>
        <dbReference type="EC" id="6.3.2.13"/>
    </reaction>
</comment>
<gene>
    <name evidence="9 13" type="primary">murE</name>
    <name evidence="13" type="ORF">dnm_064370</name>
</gene>
<dbReference type="InterPro" id="IPR036615">
    <property type="entry name" value="Mur_ligase_C_dom_sf"/>
</dbReference>
<dbReference type="Gene3D" id="3.40.1190.10">
    <property type="entry name" value="Mur-like, catalytic domain"/>
    <property type="match status" value="1"/>
</dbReference>
<feature type="binding site" evidence="9">
    <location>
        <begin position="127"/>
        <end position="133"/>
    </location>
    <ligand>
        <name>ATP</name>
        <dbReference type="ChEBI" id="CHEBI:30616"/>
    </ligand>
</feature>
<feature type="binding site" evidence="9">
    <location>
        <position position="471"/>
    </location>
    <ligand>
        <name>meso-2,6-diaminopimelate</name>
        <dbReference type="ChEBI" id="CHEBI:57791"/>
    </ligand>
</feature>
<dbReference type="Pfam" id="PF08245">
    <property type="entry name" value="Mur_ligase_M"/>
    <property type="match status" value="1"/>
</dbReference>
<evidence type="ECO:0000256" key="4">
    <source>
        <dbReference type="ARBA" id="ARBA00022741"/>
    </source>
</evidence>
<dbReference type="InterPro" id="IPR013221">
    <property type="entry name" value="Mur_ligase_cen"/>
</dbReference>
<evidence type="ECO:0000256" key="5">
    <source>
        <dbReference type="ARBA" id="ARBA00022840"/>
    </source>
</evidence>
<evidence type="ECO:0000256" key="10">
    <source>
        <dbReference type="RuleBase" id="RU004135"/>
    </source>
</evidence>
<feature type="binding site" evidence="9">
    <location>
        <position position="397"/>
    </location>
    <ligand>
        <name>meso-2,6-diaminopimelate</name>
        <dbReference type="ChEBI" id="CHEBI:57791"/>
    </ligand>
</feature>
<keyword evidence="9" id="KW-0460">Magnesium</keyword>
<keyword evidence="9 10" id="KW-0132">Cell division</keyword>
<feature type="binding site" evidence="9">
    <location>
        <position position="475"/>
    </location>
    <ligand>
        <name>meso-2,6-diaminopimelate</name>
        <dbReference type="ChEBI" id="CHEBI:57791"/>
    </ligand>
</feature>
<evidence type="ECO:0000256" key="7">
    <source>
        <dbReference type="ARBA" id="ARBA00022984"/>
    </source>
</evidence>
<dbReference type="Proteomes" id="UP000663722">
    <property type="component" value="Chromosome"/>
</dbReference>
<organism evidence="13 14">
    <name type="scientific">Desulfonema magnum</name>
    <dbReference type="NCBI Taxonomy" id="45655"/>
    <lineage>
        <taxon>Bacteria</taxon>
        <taxon>Pseudomonadati</taxon>
        <taxon>Thermodesulfobacteriota</taxon>
        <taxon>Desulfobacteria</taxon>
        <taxon>Desulfobacterales</taxon>
        <taxon>Desulfococcaceae</taxon>
        <taxon>Desulfonema</taxon>
    </lineage>
</organism>